<organism evidence="1 2">
    <name type="scientific">Lyngbya confervoides BDU141951</name>
    <dbReference type="NCBI Taxonomy" id="1574623"/>
    <lineage>
        <taxon>Bacteria</taxon>
        <taxon>Bacillati</taxon>
        <taxon>Cyanobacteriota</taxon>
        <taxon>Cyanophyceae</taxon>
        <taxon>Oscillatoriophycideae</taxon>
        <taxon>Oscillatoriales</taxon>
        <taxon>Microcoleaceae</taxon>
        <taxon>Lyngbya</taxon>
    </lineage>
</organism>
<dbReference type="InterPro" id="IPR018790">
    <property type="entry name" value="DUF2358"/>
</dbReference>
<gene>
    <name evidence="1" type="ORF">QQ91_0000595</name>
</gene>
<dbReference type="Proteomes" id="UP000031561">
    <property type="component" value="Unassembled WGS sequence"/>
</dbReference>
<accession>A0ABD4SXI5</accession>
<dbReference type="InterPro" id="IPR032710">
    <property type="entry name" value="NTF2-like_dom_sf"/>
</dbReference>
<dbReference type="Gene3D" id="3.10.450.50">
    <property type="match status" value="1"/>
</dbReference>
<protein>
    <submittedName>
        <fullName evidence="1">DUF2358 domain-containing protein</fullName>
    </submittedName>
</protein>
<comment type="caution">
    <text evidence="1">The sequence shown here is derived from an EMBL/GenBank/DDBJ whole genome shotgun (WGS) entry which is preliminary data.</text>
</comment>
<name>A0ABD4SXI5_9CYAN</name>
<proteinExistence type="predicted"/>
<dbReference type="SUPFAM" id="SSF54427">
    <property type="entry name" value="NTF2-like"/>
    <property type="match status" value="1"/>
</dbReference>
<dbReference type="Pfam" id="PF10184">
    <property type="entry name" value="DUF2358"/>
    <property type="match status" value="1"/>
</dbReference>
<dbReference type="EMBL" id="JTHE03000004">
    <property type="protein sequence ID" value="MCM1981331.1"/>
    <property type="molecule type" value="Genomic_DNA"/>
</dbReference>
<reference evidence="1 2" key="1">
    <citation type="journal article" date="2015" name="Genome Announc.">
        <title>Draft Genome Sequence of Filamentous Marine Cyanobacterium Lyngbya confervoides Strain BDU141951.</title>
        <authorList>
            <person name="Chandrababunaidu M.M."/>
            <person name="Sen D."/>
            <person name="Tripathy S."/>
        </authorList>
    </citation>
    <scope>NUCLEOTIDE SEQUENCE [LARGE SCALE GENOMIC DNA]</scope>
    <source>
        <strain evidence="1 2">BDU141951</strain>
    </source>
</reference>
<sequence length="133" mass="15700">MSILDQLRADYAQFPKNQSYDLYAEDVFFKDPLNQFRGVQRYREMIGFMETYFLEVSMELHQMEQVHQTIHTRWTLRWQAPLPWRPQMAISGTSQLQLNDQGLICTHIDAWDCSRWAVLRQLFGGSTQAGNPL</sequence>
<dbReference type="PANTHER" id="PTHR34123">
    <property type="entry name" value="OS04G0578200 PROTEIN"/>
    <property type="match status" value="1"/>
</dbReference>
<dbReference type="RefSeq" id="WP_166278664.1">
    <property type="nucleotide sequence ID" value="NZ_JTHE03000004.1"/>
</dbReference>
<dbReference type="AlphaFoldDB" id="A0ABD4SXI5"/>
<keyword evidence="2" id="KW-1185">Reference proteome</keyword>
<evidence type="ECO:0000313" key="1">
    <source>
        <dbReference type="EMBL" id="MCM1981331.1"/>
    </source>
</evidence>
<evidence type="ECO:0000313" key="2">
    <source>
        <dbReference type="Proteomes" id="UP000031561"/>
    </source>
</evidence>
<dbReference type="PANTHER" id="PTHR34123:SF1">
    <property type="entry name" value="OS04G0578200 PROTEIN"/>
    <property type="match status" value="1"/>
</dbReference>